<dbReference type="WBParaSite" id="nRc.2.0.1.t46898-RA">
    <property type="protein sequence ID" value="nRc.2.0.1.t46898-RA"/>
    <property type="gene ID" value="nRc.2.0.1.g46898"/>
</dbReference>
<reference evidence="2" key="1">
    <citation type="submission" date="2022-11" db="UniProtKB">
        <authorList>
            <consortium name="WormBaseParasite"/>
        </authorList>
    </citation>
    <scope>IDENTIFICATION</scope>
</reference>
<keyword evidence="1" id="KW-1185">Reference proteome</keyword>
<evidence type="ECO:0000313" key="1">
    <source>
        <dbReference type="Proteomes" id="UP000887565"/>
    </source>
</evidence>
<name>A0A915L8Y5_ROMCU</name>
<dbReference type="AlphaFoldDB" id="A0A915L8Y5"/>
<protein>
    <submittedName>
        <fullName evidence="2">Uncharacterized protein</fullName>
    </submittedName>
</protein>
<organism evidence="1 2">
    <name type="scientific">Romanomermis culicivorax</name>
    <name type="common">Nematode worm</name>
    <dbReference type="NCBI Taxonomy" id="13658"/>
    <lineage>
        <taxon>Eukaryota</taxon>
        <taxon>Metazoa</taxon>
        <taxon>Ecdysozoa</taxon>
        <taxon>Nematoda</taxon>
        <taxon>Enoplea</taxon>
        <taxon>Dorylaimia</taxon>
        <taxon>Mermithida</taxon>
        <taxon>Mermithoidea</taxon>
        <taxon>Mermithidae</taxon>
        <taxon>Romanomermis</taxon>
    </lineage>
</organism>
<accession>A0A915L8Y5</accession>
<evidence type="ECO:0000313" key="2">
    <source>
        <dbReference type="WBParaSite" id="nRc.2.0.1.t46898-RA"/>
    </source>
</evidence>
<sequence length="100" mass="11832">MYTTEQKLLFLNKINQSKLILFSKSSETLTSQNKQKEWTKLKDFAINFGMVNLANESWNYVRDTMWPNIKKATIKKVEKYNYNTLVDDIQVKCCTIEKLV</sequence>
<proteinExistence type="predicted"/>
<dbReference type="Proteomes" id="UP000887565">
    <property type="component" value="Unplaced"/>
</dbReference>